<evidence type="ECO:0000313" key="6">
    <source>
        <dbReference type="Proteomes" id="UP000315235"/>
    </source>
</evidence>
<dbReference type="GO" id="GO:0015288">
    <property type="term" value="F:porin activity"/>
    <property type="evidence" value="ECO:0007669"/>
    <property type="project" value="TreeGrafter"/>
</dbReference>
<dbReference type="PANTHER" id="PTHR34596">
    <property type="entry name" value="CHITOPORIN"/>
    <property type="match status" value="1"/>
</dbReference>
<name>A0A553GXD0_9PSED</name>
<evidence type="ECO:0000256" key="1">
    <source>
        <dbReference type="ARBA" id="ARBA00009075"/>
    </source>
</evidence>
<gene>
    <name evidence="5" type="ORF">FM069_13505</name>
</gene>
<organism evidence="5 6">
    <name type="scientific">Pseudomonas mangiferae</name>
    <dbReference type="NCBI Taxonomy" id="2593654"/>
    <lineage>
        <taxon>Bacteria</taxon>
        <taxon>Pseudomonadati</taxon>
        <taxon>Pseudomonadota</taxon>
        <taxon>Gammaproteobacteria</taxon>
        <taxon>Pseudomonadales</taxon>
        <taxon>Pseudomonadaceae</taxon>
        <taxon>Pseudomonas</taxon>
    </lineage>
</organism>
<evidence type="ECO:0000256" key="4">
    <source>
        <dbReference type="SAM" id="SignalP"/>
    </source>
</evidence>
<dbReference type="AlphaFoldDB" id="A0A553GXD0"/>
<feature type="chain" id="PRO_5022027652" evidence="4">
    <location>
        <begin position="36"/>
        <end position="465"/>
    </location>
</feature>
<keyword evidence="3 4" id="KW-0732">Signal</keyword>
<dbReference type="Gene3D" id="2.40.160.10">
    <property type="entry name" value="Porin"/>
    <property type="match status" value="1"/>
</dbReference>
<sequence>MRNNHQRHAAPTCARRTLGSFACTLGLAFASSAYAAQEDAKGFIEDSHLNLLNRNFYFYRDLRNGARNNLGANGHKPVSARNGYREEWAQGLMAFYTSGYTQGTVGVGVDAFGMLGVRLDGGGGSTGTSLLPWDGDGHPEREYSKFGGAVKLRFSNTVLKYGQQVPSVPVFASNQVRLLPSTATGFSLVSDEIDGLNLQAGHFTSVTSTDSTNRDGEITTDYTVLPAARAIDYAGGTYRVDERLSFTVYADQLKDIWRQYYGNATYVLPLDAHQSLQFNFNLFDTHDYGASKGGPIDNTAWSLLSGYAFGGHKVSVGYQMIDGDEPFDWVAFEGTQSGALYLGNAGAVVPFSEPNERSWQLRYDLNMAAYGVPGLSFMARYIRGDGMDNSNSRNPYYTRIGQYDEDADSNKEWERNLEVGYVVQSGQAKDLSLRIRQSTHRSSSGTRWPDHDEVRVIIEYPLNVF</sequence>
<dbReference type="GO" id="GO:0016020">
    <property type="term" value="C:membrane"/>
    <property type="evidence" value="ECO:0007669"/>
    <property type="project" value="InterPro"/>
</dbReference>
<evidence type="ECO:0000313" key="5">
    <source>
        <dbReference type="EMBL" id="TRX74146.1"/>
    </source>
</evidence>
<dbReference type="EMBL" id="VJOY01000009">
    <property type="protein sequence ID" value="TRX74146.1"/>
    <property type="molecule type" value="Genomic_DNA"/>
</dbReference>
<comment type="similarity">
    <text evidence="1">Belongs to the outer membrane porin (Opr) (TC 1.B.25) family.</text>
</comment>
<proteinExistence type="inferred from homology"/>
<accession>A0A553GXD0</accession>
<reference evidence="5 6" key="1">
    <citation type="submission" date="2019-07" db="EMBL/GenBank/DDBJ databases">
        <title>Pseudomonas mangiferae sp. nov., isolated from bark of mango tree in Thailand.</title>
        <authorList>
            <person name="Srisuk N."/>
            <person name="Anurat P."/>
        </authorList>
    </citation>
    <scope>NUCLEOTIDE SEQUENCE [LARGE SCALE GENOMIC DNA]</scope>
    <source>
        <strain evidence="5 6">DMKU_BBB3-04</strain>
    </source>
</reference>
<dbReference type="Proteomes" id="UP000315235">
    <property type="component" value="Unassembled WGS sequence"/>
</dbReference>
<dbReference type="PANTHER" id="PTHR34596:SF2">
    <property type="entry name" value="CHITOPORIN"/>
    <property type="match status" value="1"/>
</dbReference>
<comment type="caution">
    <text evidence="5">The sequence shown here is derived from an EMBL/GenBank/DDBJ whole genome shotgun (WGS) entry which is preliminary data.</text>
</comment>
<dbReference type="Pfam" id="PF03573">
    <property type="entry name" value="OprD"/>
    <property type="match status" value="1"/>
</dbReference>
<evidence type="ECO:0000256" key="3">
    <source>
        <dbReference type="ARBA" id="ARBA00022729"/>
    </source>
</evidence>
<evidence type="ECO:0000256" key="2">
    <source>
        <dbReference type="ARBA" id="ARBA00022448"/>
    </source>
</evidence>
<feature type="signal peptide" evidence="4">
    <location>
        <begin position="1"/>
        <end position="35"/>
    </location>
</feature>
<dbReference type="InterPro" id="IPR023614">
    <property type="entry name" value="Porin_dom_sf"/>
</dbReference>
<keyword evidence="6" id="KW-1185">Reference proteome</keyword>
<protein>
    <submittedName>
        <fullName evidence="5">OprD family porin</fullName>
    </submittedName>
</protein>
<dbReference type="InterPro" id="IPR005318">
    <property type="entry name" value="OM_porin_bac"/>
</dbReference>
<dbReference type="OrthoDB" id="6759120at2"/>
<dbReference type="RefSeq" id="WP_143488884.1">
    <property type="nucleotide sequence ID" value="NZ_VJOY01000009.1"/>
</dbReference>
<keyword evidence="2" id="KW-0813">Transport</keyword>